<name>A0ABD5W1Q2_9EURY</name>
<evidence type="ECO:0000313" key="10">
    <source>
        <dbReference type="EMBL" id="MFC7057143.1"/>
    </source>
</evidence>
<dbReference type="InterPro" id="IPR036890">
    <property type="entry name" value="HATPase_C_sf"/>
</dbReference>
<evidence type="ECO:0000256" key="4">
    <source>
        <dbReference type="ARBA" id="ARBA00022679"/>
    </source>
</evidence>
<keyword evidence="5" id="KW-0418">Kinase</keyword>
<evidence type="ECO:0000256" key="2">
    <source>
        <dbReference type="ARBA" id="ARBA00012438"/>
    </source>
</evidence>
<protein>
    <recommendedName>
        <fullName evidence="2">histidine kinase</fullName>
        <ecNumber evidence="2">2.7.13.3</ecNumber>
    </recommendedName>
</protein>
<dbReference type="CDD" id="cd00082">
    <property type="entry name" value="HisKA"/>
    <property type="match status" value="1"/>
</dbReference>
<accession>A0ABD5W1Q2</accession>
<evidence type="ECO:0000256" key="3">
    <source>
        <dbReference type="ARBA" id="ARBA00022553"/>
    </source>
</evidence>
<dbReference type="CDD" id="cd00130">
    <property type="entry name" value="PAS"/>
    <property type="match status" value="2"/>
</dbReference>
<evidence type="ECO:0000256" key="5">
    <source>
        <dbReference type="ARBA" id="ARBA00022777"/>
    </source>
</evidence>
<dbReference type="GO" id="GO:0004673">
    <property type="term" value="F:protein histidine kinase activity"/>
    <property type="evidence" value="ECO:0007669"/>
    <property type="project" value="UniProtKB-EC"/>
</dbReference>
<dbReference type="RefSeq" id="WP_382183884.1">
    <property type="nucleotide sequence ID" value="NZ_JBHSZI010000001.1"/>
</dbReference>
<gene>
    <name evidence="10" type="ORF">ACFQQG_01860</name>
</gene>
<feature type="domain" description="Histidine kinase" evidence="7">
    <location>
        <begin position="259"/>
        <end position="447"/>
    </location>
</feature>
<dbReference type="InterPro" id="IPR003594">
    <property type="entry name" value="HATPase_dom"/>
</dbReference>
<dbReference type="EC" id="2.7.13.3" evidence="2"/>
<dbReference type="Gene3D" id="3.30.450.20">
    <property type="entry name" value="PAS domain"/>
    <property type="match status" value="2"/>
</dbReference>
<dbReference type="InterPro" id="IPR000700">
    <property type="entry name" value="PAS-assoc_C"/>
</dbReference>
<comment type="caution">
    <text evidence="10">The sequence shown here is derived from an EMBL/GenBank/DDBJ whole genome shotgun (WGS) entry which is preliminary data.</text>
</comment>
<dbReference type="Proteomes" id="UP001596445">
    <property type="component" value="Unassembled WGS sequence"/>
</dbReference>
<dbReference type="PROSITE" id="PS50112">
    <property type="entry name" value="PAS"/>
    <property type="match status" value="1"/>
</dbReference>
<dbReference type="InterPro" id="IPR003661">
    <property type="entry name" value="HisK_dim/P_dom"/>
</dbReference>
<comment type="catalytic activity">
    <reaction evidence="1">
        <text>ATP + protein L-histidine = ADP + protein N-phospho-L-histidine.</text>
        <dbReference type="EC" id="2.7.13.3"/>
    </reaction>
</comment>
<evidence type="ECO:0000256" key="6">
    <source>
        <dbReference type="ARBA" id="ARBA00023012"/>
    </source>
</evidence>
<dbReference type="InterPro" id="IPR013767">
    <property type="entry name" value="PAS_fold"/>
</dbReference>
<dbReference type="AlphaFoldDB" id="A0ABD5W1Q2"/>
<dbReference type="Gene3D" id="3.30.565.10">
    <property type="entry name" value="Histidine kinase-like ATPase, C-terminal domain"/>
    <property type="match status" value="1"/>
</dbReference>
<evidence type="ECO:0000259" key="8">
    <source>
        <dbReference type="PROSITE" id="PS50112"/>
    </source>
</evidence>
<dbReference type="PROSITE" id="PS50113">
    <property type="entry name" value="PAC"/>
    <property type="match status" value="1"/>
</dbReference>
<dbReference type="Gene3D" id="1.10.287.130">
    <property type="match status" value="1"/>
</dbReference>
<dbReference type="SUPFAM" id="SSF55874">
    <property type="entry name" value="ATPase domain of HSP90 chaperone/DNA topoisomerase II/histidine kinase"/>
    <property type="match status" value="1"/>
</dbReference>
<dbReference type="PRINTS" id="PR00344">
    <property type="entry name" value="BCTRLSENSOR"/>
</dbReference>
<dbReference type="Pfam" id="PF08448">
    <property type="entry name" value="PAS_4"/>
    <property type="match status" value="1"/>
</dbReference>
<dbReference type="InterPro" id="IPR035965">
    <property type="entry name" value="PAS-like_dom_sf"/>
</dbReference>
<dbReference type="SUPFAM" id="SSF55785">
    <property type="entry name" value="PYP-like sensor domain (PAS domain)"/>
    <property type="match status" value="2"/>
</dbReference>
<dbReference type="Pfam" id="PF00989">
    <property type="entry name" value="PAS"/>
    <property type="match status" value="1"/>
</dbReference>
<dbReference type="InterPro" id="IPR036097">
    <property type="entry name" value="HisK_dim/P_sf"/>
</dbReference>
<dbReference type="InterPro" id="IPR000014">
    <property type="entry name" value="PAS"/>
</dbReference>
<proteinExistence type="predicted"/>
<dbReference type="PANTHER" id="PTHR43711">
    <property type="entry name" value="TWO-COMPONENT HISTIDINE KINASE"/>
    <property type="match status" value="1"/>
</dbReference>
<reference evidence="10 11" key="1">
    <citation type="journal article" date="2019" name="Int. J. Syst. Evol. Microbiol.">
        <title>The Global Catalogue of Microorganisms (GCM) 10K type strain sequencing project: providing services to taxonomists for standard genome sequencing and annotation.</title>
        <authorList>
            <consortium name="The Broad Institute Genomics Platform"/>
            <consortium name="The Broad Institute Genome Sequencing Center for Infectious Disease"/>
            <person name="Wu L."/>
            <person name="Ma J."/>
        </authorList>
    </citation>
    <scope>NUCLEOTIDE SEQUENCE [LARGE SCALE GENOMIC DNA]</scope>
    <source>
        <strain evidence="10 11">JCM 30072</strain>
    </source>
</reference>
<keyword evidence="4" id="KW-0808">Transferase</keyword>
<organism evidence="10 11">
    <name type="scientific">Halovenus salina</name>
    <dbReference type="NCBI Taxonomy" id="1510225"/>
    <lineage>
        <taxon>Archaea</taxon>
        <taxon>Methanobacteriati</taxon>
        <taxon>Methanobacteriota</taxon>
        <taxon>Stenosarchaea group</taxon>
        <taxon>Halobacteria</taxon>
        <taxon>Halobacteriales</taxon>
        <taxon>Haloarculaceae</taxon>
        <taxon>Halovenus</taxon>
    </lineage>
</organism>
<dbReference type="InterPro" id="IPR013656">
    <property type="entry name" value="PAS_4"/>
</dbReference>
<dbReference type="PROSITE" id="PS50109">
    <property type="entry name" value="HIS_KIN"/>
    <property type="match status" value="1"/>
</dbReference>
<sequence>MDLFSNFPEPTVAYGIDDGVTVFKAVNDAFETAFGFDETAIRDESVNDLIVPDDARPESQEIDTQVDSGDMVDRVVRRSAADGTRIFNLRSIPVSAEGEIDGFAVYSDITERKRRESELERYETIVETIPMGVLTVDDDWTIQDINASGAEILGYSVDDLVEQSLLKLRRDGVISEGMSDIGEEVVSELQSDDARKEVIEVEIQPERDQTRELEIHASLLPAETVFSGVVLVFHDITERKENERELRRQNERLEEFASIVSHDLRNPLNVAMGHLEIIQDNYDSPSVQHVEGALDRMETLIRETLQLAKQGEMVTETQSVQLSTILDGCWGMIAGENATLEQTADIQIEADPPRVKQLFENLFRNAIDHGGEDVTVRVGFEDGALVVADDGPGVPPDQREVVFDTGHTTSNDGTGFGLAIVEEIVDAHDWNISVTESWAGGARFEITGLQGVSEP</sequence>
<dbReference type="SMART" id="SM00091">
    <property type="entry name" value="PAS"/>
    <property type="match status" value="2"/>
</dbReference>
<keyword evidence="6" id="KW-0902">Two-component regulatory system</keyword>
<dbReference type="PANTHER" id="PTHR43711:SF1">
    <property type="entry name" value="HISTIDINE KINASE 1"/>
    <property type="match status" value="1"/>
</dbReference>
<keyword evidence="3" id="KW-0597">Phosphoprotein</keyword>
<dbReference type="InterPro" id="IPR050736">
    <property type="entry name" value="Sensor_HK_Regulatory"/>
</dbReference>
<dbReference type="GO" id="GO:0000160">
    <property type="term" value="P:phosphorelay signal transduction system"/>
    <property type="evidence" value="ECO:0007669"/>
    <property type="project" value="UniProtKB-KW"/>
</dbReference>
<evidence type="ECO:0000259" key="9">
    <source>
        <dbReference type="PROSITE" id="PS50113"/>
    </source>
</evidence>
<evidence type="ECO:0000259" key="7">
    <source>
        <dbReference type="PROSITE" id="PS50109"/>
    </source>
</evidence>
<dbReference type="InterPro" id="IPR005467">
    <property type="entry name" value="His_kinase_dom"/>
</dbReference>
<keyword evidence="11" id="KW-1185">Reference proteome</keyword>
<dbReference type="NCBIfam" id="TIGR00229">
    <property type="entry name" value="sensory_box"/>
    <property type="match status" value="2"/>
</dbReference>
<evidence type="ECO:0000313" key="11">
    <source>
        <dbReference type="Proteomes" id="UP001596445"/>
    </source>
</evidence>
<dbReference type="SUPFAM" id="SSF47384">
    <property type="entry name" value="Homodimeric domain of signal transducing histidine kinase"/>
    <property type="match status" value="1"/>
</dbReference>
<evidence type="ECO:0000256" key="1">
    <source>
        <dbReference type="ARBA" id="ARBA00000085"/>
    </source>
</evidence>
<dbReference type="InterPro" id="IPR004358">
    <property type="entry name" value="Sig_transdc_His_kin-like_C"/>
</dbReference>
<dbReference type="EMBL" id="JBHSZI010000001">
    <property type="protein sequence ID" value="MFC7057143.1"/>
    <property type="molecule type" value="Genomic_DNA"/>
</dbReference>
<dbReference type="Pfam" id="PF02518">
    <property type="entry name" value="HATPase_c"/>
    <property type="match status" value="1"/>
</dbReference>
<feature type="domain" description="PAC" evidence="9">
    <location>
        <begin position="183"/>
        <end position="248"/>
    </location>
</feature>
<dbReference type="Pfam" id="PF00512">
    <property type="entry name" value="HisKA"/>
    <property type="match status" value="1"/>
</dbReference>
<dbReference type="SMART" id="SM00388">
    <property type="entry name" value="HisKA"/>
    <property type="match status" value="1"/>
</dbReference>
<feature type="domain" description="PAS" evidence="8">
    <location>
        <begin position="118"/>
        <end position="166"/>
    </location>
</feature>
<dbReference type="SMART" id="SM00387">
    <property type="entry name" value="HATPase_c"/>
    <property type="match status" value="1"/>
</dbReference>